<dbReference type="AlphaFoldDB" id="A0A336LK13"/>
<protein>
    <submittedName>
        <fullName evidence="1">CSON006375 protein</fullName>
    </submittedName>
</protein>
<dbReference type="VEuPathDB" id="VectorBase:CSON006375"/>
<name>A0A336LK13_CULSO</name>
<gene>
    <name evidence="1" type="primary">CSON006375</name>
</gene>
<dbReference type="EMBL" id="UFQT01000023">
    <property type="protein sequence ID" value="SSX18025.1"/>
    <property type="molecule type" value="Genomic_DNA"/>
</dbReference>
<organism evidence="1">
    <name type="scientific">Culicoides sonorensis</name>
    <name type="common">Biting midge</name>
    <dbReference type="NCBI Taxonomy" id="179676"/>
    <lineage>
        <taxon>Eukaryota</taxon>
        <taxon>Metazoa</taxon>
        <taxon>Ecdysozoa</taxon>
        <taxon>Arthropoda</taxon>
        <taxon>Hexapoda</taxon>
        <taxon>Insecta</taxon>
        <taxon>Pterygota</taxon>
        <taxon>Neoptera</taxon>
        <taxon>Endopterygota</taxon>
        <taxon>Diptera</taxon>
        <taxon>Nematocera</taxon>
        <taxon>Chironomoidea</taxon>
        <taxon>Ceratopogonidae</taxon>
        <taxon>Ceratopogoninae</taxon>
        <taxon>Culicoides</taxon>
        <taxon>Monoculicoides</taxon>
    </lineage>
</organism>
<dbReference type="PANTHER" id="PTHR11852:SF0">
    <property type="entry name" value="PLATELET-ACTIVATING FACTOR ACETYLHYDROLASE IB SUBUNIT BETA HOMOLOG"/>
    <property type="match status" value="1"/>
</dbReference>
<sequence>METDYNVVAEAYNDTDGDNRWIDIHNRFLQECKEKDPDVIFVGDCILEGLQFTEIWDTFFAPLHCLNFSIRNDKVENVLWRVENGTLDNVNPKAIVLHVGTLNIRESAEKVSNGIEQIINQIRKKLPHTYIVFPSLLPRGHSKNKLRDKNEQINLILSEKFNGKKHIQIVKVDSGLLQADGKLSHHYMFDYLNLTNAGAKKVFEPICDLLNQILNEVEKDNASTYA</sequence>
<dbReference type="SUPFAM" id="SSF52266">
    <property type="entry name" value="SGNH hydrolase"/>
    <property type="match status" value="1"/>
</dbReference>
<dbReference type="CDD" id="cd01820">
    <property type="entry name" value="PAF_acetylesterase_like"/>
    <property type="match status" value="1"/>
</dbReference>
<dbReference type="Gene3D" id="3.40.50.1110">
    <property type="entry name" value="SGNH hydrolase"/>
    <property type="match status" value="1"/>
</dbReference>
<dbReference type="OMA" id="AWNQYFA"/>
<dbReference type="PANTHER" id="PTHR11852">
    <property type="entry name" value="PLATELET-ACTIVATING FACTOR ACETYLHYDROLASE"/>
    <property type="match status" value="1"/>
</dbReference>
<dbReference type="InterPro" id="IPR036514">
    <property type="entry name" value="SGNH_hydro_sf"/>
</dbReference>
<proteinExistence type="predicted"/>
<accession>A0A336LK13</accession>
<reference evidence="1" key="1">
    <citation type="submission" date="2018-07" db="EMBL/GenBank/DDBJ databases">
        <authorList>
            <person name="Quirk P.G."/>
            <person name="Krulwich T.A."/>
        </authorList>
    </citation>
    <scope>NUCLEOTIDE SEQUENCE</scope>
</reference>
<evidence type="ECO:0000313" key="1">
    <source>
        <dbReference type="EMBL" id="SSX18025.1"/>
    </source>
</evidence>